<dbReference type="EMBL" id="JAVRRT010000009">
    <property type="protein sequence ID" value="KAK5168935.1"/>
    <property type="molecule type" value="Genomic_DNA"/>
</dbReference>
<keyword evidence="2" id="KW-1185">Reference proteome</keyword>
<comment type="caution">
    <text evidence="1">The sequence shown here is derived from an EMBL/GenBank/DDBJ whole genome shotgun (WGS) entry which is preliminary data.</text>
</comment>
<gene>
    <name evidence="1" type="ORF">LTR77_006244</name>
</gene>
<name>A0AAV9PBJ2_9PEZI</name>
<dbReference type="Proteomes" id="UP001337655">
    <property type="component" value="Unassembled WGS sequence"/>
</dbReference>
<dbReference type="RefSeq" id="XP_064658401.1">
    <property type="nucleotide sequence ID" value="XM_064803486.1"/>
</dbReference>
<proteinExistence type="predicted"/>
<accession>A0AAV9PBJ2</accession>
<dbReference type="AlphaFoldDB" id="A0AAV9PBJ2"/>
<evidence type="ECO:0000313" key="2">
    <source>
        <dbReference type="Proteomes" id="UP001337655"/>
    </source>
</evidence>
<organism evidence="1 2">
    <name type="scientific">Saxophila tyrrhenica</name>
    <dbReference type="NCBI Taxonomy" id="1690608"/>
    <lineage>
        <taxon>Eukaryota</taxon>
        <taxon>Fungi</taxon>
        <taxon>Dikarya</taxon>
        <taxon>Ascomycota</taxon>
        <taxon>Pezizomycotina</taxon>
        <taxon>Dothideomycetes</taxon>
        <taxon>Dothideomycetidae</taxon>
        <taxon>Mycosphaerellales</taxon>
        <taxon>Extremaceae</taxon>
        <taxon>Saxophila</taxon>
    </lineage>
</organism>
<dbReference type="GeneID" id="89927584"/>
<evidence type="ECO:0008006" key="3">
    <source>
        <dbReference type="Google" id="ProtNLM"/>
    </source>
</evidence>
<reference evidence="1 2" key="1">
    <citation type="submission" date="2023-08" db="EMBL/GenBank/DDBJ databases">
        <title>Black Yeasts Isolated from many extreme environments.</title>
        <authorList>
            <person name="Coleine C."/>
            <person name="Stajich J.E."/>
            <person name="Selbmann L."/>
        </authorList>
    </citation>
    <scope>NUCLEOTIDE SEQUENCE [LARGE SCALE GENOMIC DNA]</scope>
    <source>
        <strain evidence="1 2">CCFEE 5935</strain>
    </source>
</reference>
<evidence type="ECO:0000313" key="1">
    <source>
        <dbReference type="EMBL" id="KAK5168935.1"/>
    </source>
</evidence>
<sequence length="303" mass="33954">MLPTTGATSEAATNKTACERALNTVEILEQIILEMPCRRVLTAQRVSKLWNDTIAGSLRLQVALCSTPLPPHLVRLSNTSASEQDPPGKDSKRAALAVPEDDTALGLTLRFSTPRPTEQASASEVYDEIIDLAPKRSHIFNPLLTRTIGRSRQQKASWDRCYYLPMLHEFAESDLPQEMLLMQAPVTEMGVGLELTCGFKTFLRGPFLGPTYEEERLIHHTCWQLRGIGWEVSCIKGNVRLYKVLEISDPEGVTALEILEVCSREAEVWREFEQIDGFEERRWAVRIDCGIVHTSLTKGESSA</sequence>
<protein>
    <recommendedName>
        <fullName evidence="3">F-box domain-containing protein</fullName>
    </recommendedName>
</protein>